<dbReference type="RefSeq" id="XP_013411059.1">
    <property type="nucleotide sequence ID" value="XM_013555605.1"/>
</dbReference>
<evidence type="ECO:0000313" key="2">
    <source>
        <dbReference type="Proteomes" id="UP000085678"/>
    </source>
</evidence>
<accession>A0A1S3JMC5</accession>
<feature type="region of interest" description="Disordered" evidence="1">
    <location>
        <begin position="16"/>
        <end position="60"/>
    </location>
</feature>
<dbReference type="PANTHER" id="PTHR31751:SF42">
    <property type="entry name" value="PROTEIN CBG10204"/>
    <property type="match status" value="1"/>
</dbReference>
<name>A0A1S3JMC5_LINAN</name>
<dbReference type="GeneID" id="106174182"/>
<proteinExistence type="predicted"/>
<evidence type="ECO:0000256" key="1">
    <source>
        <dbReference type="SAM" id="MobiDB-lite"/>
    </source>
</evidence>
<dbReference type="KEGG" id="lak:106174182"/>
<keyword evidence="2" id="KW-1185">Reference proteome</keyword>
<reference evidence="3" key="1">
    <citation type="submission" date="2025-08" db="UniProtKB">
        <authorList>
            <consortium name="RefSeq"/>
        </authorList>
    </citation>
    <scope>IDENTIFICATION</scope>
    <source>
        <tissue evidence="3">Gonads</tissue>
    </source>
</reference>
<dbReference type="OrthoDB" id="10068559at2759"/>
<sequence length="358" mass="40806">MVSTATQCEIITAHIHTTNNEAETEDNSMDDDISRDPNYEPYSEEDSELEDEAGVDSKEPLMCRSPEKEKKIIVFESCLLQLLNKCKKCSGACTQYIAKRKGTFESITTWCQAGHKEKWASQPVSSSLPWGNLLLSAAILYSGSSPSQALRMMCHANILTVSRSTYGRIQSAYLIPTIYRMWQDSQQELINERRNTSLTLGGDARCDTPGYSAKYGSYTMMDVKANKVLDVQLVQCNEVKGSTHMELEGLKRGVEFLQEQGMTMDCLITDRHVQVRKYMREENPEKQHLFDVFHVAKGVEKKLEAAAKKRGQEIRPWIKSIVNHMYWVAATAERKQPKYQQEKWLSILNHTVDIHQGH</sequence>
<feature type="compositionally biased region" description="Acidic residues" evidence="1">
    <location>
        <begin position="22"/>
        <end position="31"/>
    </location>
</feature>
<protein>
    <submittedName>
        <fullName evidence="3">Uncharacterized protein LOC106174182</fullName>
    </submittedName>
</protein>
<dbReference type="PANTHER" id="PTHR31751">
    <property type="entry name" value="SI:CH211-108C17.2-RELATED-RELATED"/>
    <property type="match status" value="1"/>
</dbReference>
<organism evidence="2 3">
    <name type="scientific">Lingula anatina</name>
    <name type="common">Brachiopod</name>
    <name type="synonym">Lingula unguis</name>
    <dbReference type="NCBI Taxonomy" id="7574"/>
    <lineage>
        <taxon>Eukaryota</taxon>
        <taxon>Metazoa</taxon>
        <taxon>Spiralia</taxon>
        <taxon>Lophotrochozoa</taxon>
        <taxon>Brachiopoda</taxon>
        <taxon>Linguliformea</taxon>
        <taxon>Lingulata</taxon>
        <taxon>Lingulida</taxon>
        <taxon>Linguloidea</taxon>
        <taxon>Lingulidae</taxon>
        <taxon>Lingula</taxon>
    </lineage>
</organism>
<evidence type="ECO:0000313" key="3">
    <source>
        <dbReference type="RefSeq" id="XP_013411059.1"/>
    </source>
</evidence>
<feature type="compositionally biased region" description="Acidic residues" evidence="1">
    <location>
        <begin position="42"/>
        <end position="54"/>
    </location>
</feature>
<dbReference type="AlphaFoldDB" id="A0A1S3JMC5"/>
<gene>
    <name evidence="3" type="primary">LOC106174182</name>
</gene>
<dbReference type="InParanoid" id="A0A1S3JMC5"/>
<dbReference type="Proteomes" id="UP000085678">
    <property type="component" value="Unplaced"/>
</dbReference>